<comment type="caution">
    <text evidence="3">The sequence shown here is derived from an EMBL/GenBank/DDBJ whole genome shotgun (WGS) entry which is preliminary data.</text>
</comment>
<protein>
    <submittedName>
        <fullName evidence="3">Arylesterase</fullName>
    </submittedName>
</protein>
<dbReference type="Gene3D" id="3.40.50.1110">
    <property type="entry name" value="SGNH hydrolase"/>
    <property type="match status" value="1"/>
</dbReference>
<reference evidence="4" key="1">
    <citation type="journal article" date="2019" name="Int. J. Syst. Evol. Microbiol.">
        <title>The Global Catalogue of Microorganisms (GCM) 10K type strain sequencing project: providing services to taxonomists for standard genome sequencing and annotation.</title>
        <authorList>
            <consortium name="The Broad Institute Genomics Platform"/>
            <consortium name="The Broad Institute Genome Sequencing Center for Infectious Disease"/>
            <person name="Wu L."/>
            <person name="Ma J."/>
        </authorList>
    </citation>
    <scope>NUCLEOTIDE SEQUENCE [LARGE SCALE GENOMIC DNA]</scope>
    <source>
        <strain evidence="4">KCTC 42195</strain>
    </source>
</reference>
<keyword evidence="1" id="KW-0732">Signal</keyword>
<dbReference type="RefSeq" id="WP_390280747.1">
    <property type="nucleotide sequence ID" value="NZ_JBHRYH010000044.1"/>
</dbReference>
<name>A0ABV7TWY8_9NEIS</name>
<dbReference type="Proteomes" id="UP001595636">
    <property type="component" value="Unassembled WGS sequence"/>
</dbReference>
<dbReference type="CDD" id="cd01822">
    <property type="entry name" value="Lysophospholipase_L1_like"/>
    <property type="match status" value="1"/>
</dbReference>
<organism evidence="3 4">
    <name type="scientific">Vogesella amnigena</name>
    <dbReference type="NCBI Taxonomy" id="1507449"/>
    <lineage>
        <taxon>Bacteria</taxon>
        <taxon>Pseudomonadati</taxon>
        <taxon>Pseudomonadota</taxon>
        <taxon>Betaproteobacteria</taxon>
        <taxon>Neisseriales</taxon>
        <taxon>Chromobacteriaceae</taxon>
        <taxon>Vogesella</taxon>
    </lineage>
</organism>
<feature type="signal peptide" evidence="1">
    <location>
        <begin position="1"/>
        <end position="26"/>
    </location>
</feature>
<sequence>MSWSAILRRLLPAALACLLCIPAAQAATIMVFGDSISAAYGINPAQGWVSLLQRQLGTQHRVINASLSGETTAGGLARLPTVLQQHKPDIVLLELGGNDGLRGLPLPEMQRNLGRMVQLAKQARARVLLIGMALPPNYGPEYGSKFQQVYRNVAHEQKIPLVPLLVAGFESDLAQFQNDGIHPLAGAQPRMVANVLPTLQPLLRRN</sequence>
<evidence type="ECO:0000313" key="3">
    <source>
        <dbReference type="EMBL" id="MFC3627268.1"/>
    </source>
</evidence>
<keyword evidence="4" id="KW-1185">Reference proteome</keyword>
<dbReference type="Pfam" id="PF13472">
    <property type="entry name" value="Lipase_GDSL_2"/>
    <property type="match status" value="1"/>
</dbReference>
<dbReference type="InterPro" id="IPR013830">
    <property type="entry name" value="SGNH_hydro"/>
</dbReference>
<evidence type="ECO:0000256" key="1">
    <source>
        <dbReference type="SAM" id="SignalP"/>
    </source>
</evidence>
<proteinExistence type="predicted"/>
<dbReference type="PANTHER" id="PTHR30383:SF24">
    <property type="entry name" value="THIOESTERASE 1_PROTEASE 1_LYSOPHOSPHOLIPASE L1"/>
    <property type="match status" value="1"/>
</dbReference>
<dbReference type="PANTHER" id="PTHR30383">
    <property type="entry name" value="THIOESTERASE 1/PROTEASE 1/LYSOPHOSPHOLIPASE L1"/>
    <property type="match status" value="1"/>
</dbReference>
<dbReference type="SUPFAM" id="SSF52266">
    <property type="entry name" value="SGNH hydrolase"/>
    <property type="match status" value="1"/>
</dbReference>
<dbReference type="InterPro" id="IPR036514">
    <property type="entry name" value="SGNH_hydro_sf"/>
</dbReference>
<dbReference type="EMBL" id="JBHRYH010000044">
    <property type="protein sequence ID" value="MFC3627268.1"/>
    <property type="molecule type" value="Genomic_DNA"/>
</dbReference>
<evidence type="ECO:0000259" key="2">
    <source>
        <dbReference type="Pfam" id="PF13472"/>
    </source>
</evidence>
<dbReference type="InterPro" id="IPR051532">
    <property type="entry name" value="Ester_Hydrolysis_Enzymes"/>
</dbReference>
<feature type="domain" description="SGNH hydrolase-type esterase" evidence="2">
    <location>
        <begin position="31"/>
        <end position="183"/>
    </location>
</feature>
<gene>
    <name evidence="3" type="ORF">ACFOKJ_14210</name>
</gene>
<evidence type="ECO:0000313" key="4">
    <source>
        <dbReference type="Proteomes" id="UP001595636"/>
    </source>
</evidence>
<feature type="chain" id="PRO_5046830966" evidence="1">
    <location>
        <begin position="27"/>
        <end position="206"/>
    </location>
</feature>
<accession>A0ABV7TWY8</accession>